<proteinExistence type="predicted"/>
<name>L1MBZ0_9CORY</name>
<dbReference type="EMBL" id="AMEM01000037">
    <property type="protein sequence ID" value="EKX88509.1"/>
    <property type="molecule type" value="Genomic_DNA"/>
</dbReference>
<dbReference type="STRING" id="1035195.HMPREF9997_02180"/>
<dbReference type="AlphaFoldDB" id="L1MBZ0"/>
<organism evidence="1 2">
    <name type="scientific">Corynebacterium durum F0235</name>
    <dbReference type="NCBI Taxonomy" id="1035195"/>
    <lineage>
        <taxon>Bacteria</taxon>
        <taxon>Bacillati</taxon>
        <taxon>Actinomycetota</taxon>
        <taxon>Actinomycetes</taxon>
        <taxon>Mycobacteriales</taxon>
        <taxon>Corynebacteriaceae</taxon>
        <taxon>Corynebacterium</taxon>
    </lineage>
</organism>
<evidence type="ECO:0000313" key="2">
    <source>
        <dbReference type="Proteomes" id="UP000010445"/>
    </source>
</evidence>
<reference evidence="1 2" key="1">
    <citation type="submission" date="2012-05" db="EMBL/GenBank/DDBJ databases">
        <authorList>
            <person name="Weinstock G."/>
            <person name="Sodergren E."/>
            <person name="Lobos E.A."/>
            <person name="Fulton L."/>
            <person name="Fulton R."/>
            <person name="Courtney L."/>
            <person name="Fronick C."/>
            <person name="O'Laughlin M."/>
            <person name="Godfrey J."/>
            <person name="Wilson R.M."/>
            <person name="Miner T."/>
            <person name="Farmer C."/>
            <person name="Delehaunty K."/>
            <person name="Cordes M."/>
            <person name="Minx P."/>
            <person name="Tomlinson C."/>
            <person name="Chen J."/>
            <person name="Wollam A."/>
            <person name="Pepin K.H."/>
            <person name="Bhonagiri V."/>
            <person name="Zhang X."/>
            <person name="Suruliraj S."/>
            <person name="Warren W."/>
            <person name="Mitreva M."/>
            <person name="Mardis E.R."/>
            <person name="Wilson R.K."/>
        </authorList>
    </citation>
    <scope>NUCLEOTIDE SEQUENCE [LARGE SCALE GENOMIC DNA]</scope>
    <source>
        <strain evidence="1 2">F0235</strain>
    </source>
</reference>
<dbReference type="HOGENOM" id="CLU_2933519_0_0_11"/>
<comment type="caution">
    <text evidence="1">The sequence shown here is derived from an EMBL/GenBank/DDBJ whole genome shotgun (WGS) entry which is preliminary data.</text>
</comment>
<dbReference type="Proteomes" id="UP000010445">
    <property type="component" value="Unassembled WGS sequence"/>
</dbReference>
<keyword evidence="2" id="KW-1185">Reference proteome</keyword>
<gene>
    <name evidence="1" type="ORF">HMPREF9997_02180</name>
</gene>
<accession>L1MBZ0</accession>
<sequence length="60" mass="6624">MVIPGSGYPATVRTEQGDPFNDIEGIASVEALCIRLADFSRRMNLSEESTYALATNERIF</sequence>
<evidence type="ECO:0000313" key="1">
    <source>
        <dbReference type="EMBL" id="EKX88509.1"/>
    </source>
</evidence>
<protein>
    <submittedName>
        <fullName evidence="1">Uncharacterized protein</fullName>
    </submittedName>
</protein>